<gene>
    <name evidence="3" type="ORF">JNE38_01825</name>
</gene>
<keyword evidence="1" id="KW-0732">Signal</keyword>
<dbReference type="Pfam" id="PF00395">
    <property type="entry name" value="SLH"/>
    <property type="match status" value="2"/>
</dbReference>
<sequence>MNVRRTVLVLSTFGFLALSTNLHAFAATAPFTDVSQVASKEIITSLQQRGYLHGVTDQQFQPEATITAAQGIQLIVNALDLNIDGIRFIQEPKATNYFAKADNDAWYAPALIIAANNGLKLPADLDPDKEWSREEFIYQLVSAVEQHVNLPMINIVPVEINDGDALDPSYQGAIQRALAFGVAKLDAEGNMHPKDVISRSEAAELIYGAIEYLKAHPAPAADAMQP</sequence>
<dbReference type="EMBL" id="CP069127">
    <property type="protein sequence ID" value="QRG67977.1"/>
    <property type="molecule type" value="Genomic_DNA"/>
</dbReference>
<proteinExistence type="predicted"/>
<dbReference type="RefSeq" id="WP_203354989.1">
    <property type="nucleotide sequence ID" value="NZ_CP069127.1"/>
</dbReference>
<organism evidence="3 4">
    <name type="scientific">Brevibacillus choshinensis</name>
    <dbReference type="NCBI Taxonomy" id="54911"/>
    <lineage>
        <taxon>Bacteria</taxon>
        <taxon>Bacillati</taxon>
        <taxon>Bacillota</taxon>
        <taxon>Bacilli</taxon>
        <taxon>Bacillales</taxon>
        <taxon>Paenibacillaceae</taxon>
        <taxon>Brevibacillus</taxon>
    </lineage>
</organism>
<feature type="domain" description="SLH" evidence="2">
    <location>
        <begin position="26"/>
        <end position="89"/>
    </location>
</feature>
<evidence type="ECO:0000259" key="2">
    <source>
        <dbReference type="PROSITE" id="PS51272"/>
    </source>
</evidence>
<evidence type="ECO:0000256" key="1">
    <source>
        <dbReference type="SAM" id="SignalP"/>
    </source>
</evidence>
<evidence type="ECO:0000313" key="3">
    <source>
        <dbReference type="EMBL" id="QRG67977.1"/>
    </source>
</evidence>
<dbReference type="PROSITE" id="PS51272">
    <property type="entry name" value="SLH"/>
    <property type="match status" value="2"/>
</dbReference>
<name>A0ABX7FQS0_BRECH</name>
<reference evidence="3 4" key="1">
    <citation type="submission" date="2021-01" db="EMBL/GenBank/DDBJ databases">
        <title>Identification of strong promoters based on the transcriptome of Brevibacillus choshinensis.</title>
        <authorList>
            <person name="Yao D."/>
            <person name="Zhang K."/>
            <person name="Wu J."/>
        </authorList>
    </citation>
    <scope>NUCLEOTIDE SEQUENCE [LARGE SCALE GENOMIC DNA]</scope>
    <source>
        <strain evidence="3 4">HPD31-SP3</strain>
    </source>
</reference>
<keyword evidence="4" id="KW-1185">Reference proteome</keyword>
<dbReference type="Proteomes" id="UP000596248">
    <property type="component" value="Chromosome"/>
</dbReference>
<evidence type="ECO:0000313" key="4">
    <source>
        <dbReference type="Proteomes" id="UP000596248"/>
    </source>
</evidence>
<protein>
    <submittedName>
        <fullName evidence="3">S-layer homology domain-containing protein</fullName>
    </submittedName>
</protein>
<feature type="signal peptide" evidence="1">
    <location>
        <begin position="1"/>
        <end position="26"/>
    </location>
</feature>
<accession>A0ABX7FQS0</accession>
<feature type="chain" id="PRO_5045068956" evidence="1">
    <location>
        <begin position="27"/>
        <end position="226"/>
    </location>
</feature>
<feature type="domain" description="SLH" evidence="2">
    <location>
        <begin position="157"/>
        <end position="220"/>
    </location>
</feature>
<dbReference type="InterPro" id="IPR001119">
    <property type="entry name" value="SLH_dom"/>
</dbReference>